<evidence type="ECO:0000256" key="6">
    <source>
        <dbReference type="SAM" id="MobiDB-lite"/>
    </source>
</evidence>
<evidence type="ECO:0000313" key="10">
    <source>
        <dbReference type="Proteomes" id="UP001501074"/>
    </source>
</evidence>
<feature type="transmembrane region" description="Helical" evidence="7">
    <location>
        <begin position="479"/>
        <end position="498"/>
    </location>
</feature>
<evidence type="ECO:0000256" key="7">
    <source>
        <dbReference type="SAM" id="Phobius"/>
    </source>
</evidence>
<feature type="transmembrane region" description="Helical" evidence="7">
    <location>
        <begin position="445"/>
        <end position="467"/>
    </location>
</feature>
<feature type="transmembrane region" description="Helical" evidence="7">
    <location>
        <begin position="191"/>
        <end position="224"/>
    </location>
</feature>
<feature type="transmembrane region" description="Helical" evidence="7">
    <location>
        <begin position="129"/>
        <end position="155"/>
    </location>
</feature>
<feature type="transmembrane region" description="Helical" evidence="7">
    <location>
        <begin position="422"/>
        <end position="439"/>
    </location>
</feature>
<feature type="domain" description="Major facilitator superfamily (MFS) profile" evidence="8">
    <location>
        <begin position="355"/>
        <end position="542"/>
    </location>
</feature>
<keyword evidence="4 7" id="KW-1133">Transmembrane helix</keyword>
<evidence type="ECO:0000256" key="5">
    <source>
        <dbReference type="ARBA" id="ARBA00023136"/>
    </source>
</evidence>
<protein>
    <recommendedName>
        <fullName evidence="8">Major facilitator superfamily (MFS) profile domain-containing protein</fullName>
    </recommendedName>
</protein>
<dbReference type="PANTHER" id="PTHR23513:SF11">
    <property type="entry name" value="STAPHYLOFERRIN A TRANSPORTER"/>
    <property type="match status" value="1"/>
</dbReference>
<dbReference type="InterPro" id="IPR011701">
    <property type="entry name" value="MFS"/>
</dbReference>
<dbReference type="PANTHER" id="PTHR23513">
    <property type="entry name" value="INTEGRAL MEMBRANE EFFLUX PROTEIN-RELATED"/>
    <property type="match status" value="1"/>
</dbReference>
<feature type="transmembrane region" description="Helical" evidence="7">
    <location>
        <begin position="56"/>
        <end position="81"/>
    </location>
</feature>
<keyword evidence="3 7" id="KW-0812">Transmembrane</keyword>
<name>A0ABP6ZFI7_9ACTN</name>
<feature type="transmembrane region" description="Helical" evidence="7">
    <location>
        <begin position="87"/>
        <end position="108"/>
    </location>
</feature>
<comment type="caution">
    <text evidence="9">The sequence shown here is derived from an EMBL/GenBank/DDBJ whole genome shotgun (WGS) entry which is preliminary data.</text>
</comment>
<dbReference type="SUPFAM" id="SSF103473">
    <property type="entry name" value="MFS general substrate transporter"/>
    <property type="match status" value="1"/>
</dbReference>
<evidence type="ECO:0000256" key="1">
    <source>
        <dbReference type="ARBA" id="ARBA00004651"/>
    </source>
</evidence>
<accession>A0ABP6ZFI7</accession>
<dbReference type="InterPro" id="IPR020846">
    <property type="entry name" value="MFS_dom"/>
</dbReference>
<feature type="compositionally biased region" description="Basic residues" evidence="6">
    <location>
        <begin position="314"/>
        <end position="329"/>
    </location>
</feature>
<dbReference type="Proteomes" id="UP001501074">
    <property type="component" value="Unassembled WGS sequence"/>
</dbReference>
<keyword evidence="5 7" id="KW-0472">Membrane</keyword>
<comment type="subcellular location">
    <subcellularLocation>
        <location evidence="1">Cell membrane</location>
        <topology evidence="1">Multi-pass membrane protein</topology>
    </subcellularLocation>
</comment>
<dbReference type="CDD" id="cd06173">
    <property type="entry name" value="MFS_MefA_like"/>
    <property type="match status" value="1"/>
</dbReference>
<evidence type="ECO:0000256" key="3">
    <source>
        <dbReference type="ARBA" id="ARBA00022692"/>
    </source>
</evidence>
<keyword evidence="2" id="KW-1003">Cell membrane</keyword>
<feature type="transmembrane region" description="Helical" evidence="7">
    <location>
        <begin position="504"/>
        <end position="525"/>
    </location>
</feature>
<evidence type="ECO:0000256" key="2">
    <source>
        <dbReference type="ARBA" id="ARBA00022475"/>
    </source>
</evidence>
<dbReference type="RefSeq" id="WP_231483140.1">
    <property type="nucleotide sequence ID" value="NZ_BAAAZO010000003.1"/>
</dbReference>
<keyword evidence="10" id="KW-1185">Reference proteome</keyword>
<dbReference type="PROSITE" id="PS50850">
    <property type="entry name" value="MFS"/>
    <property type="match status" value="1"/>
</dbReference>
<feature type="transmembrane region" description="Helical" evidence="7">
    <location>
        <begin position="357"/>
        <end position="383"/>
    </location>
</feature>
<proteinExistence type="predicted"/>
<reference evidence="10" key="1">
    <citation type="journal article" date="2019" name="Int. J. Syst. Evol. Microbiol.">
        <title>The Global Catalogue of Microorganisms (GCM) 10K type strain sequencing project: providing services to taxonomists for standard genome sequencing and annotation.</title>
        <authorList>
            <consortium name="The Broad Institute Genomics Platform"/>
            <consortium name="The Broad Institute Genome Sequencing Center for Infectious Disease"/>
            <person name="Wu L."/>
            <person name="Ma J."/>
        </authorList>
    </citation>
    <scope>NUCLEOTIDE SEQUENCE [LARGE SCALE GENOMIC DNA]</scope>
    <source>
        <strain evidence="10">JCM 16902</strain>
    </source>
</reference>
<dbReference type="Gene3D" id="1.20.1250.20">
    <property type="entry name" value="MFS general substrate transporter like domains"/>
    <property type="match status" value="1"/>
</dbReference>
<organism evidence="9 10">
    <name type="scientific">Kineosporia mesophila</name>
    <dbReference type="NCBI Taxonomy" id="566012"/>
    <lineage>
        <taxon>Bacteria</taxon>
        <taxon>Bacillati</taxon>
        <taxon>Actinomycetota</taxon>
        <taxon>Actinomycetes</taxon>
        <taxon>Kineosporiales</taxon>
        <taxon>Kineosporiaceae</taxon>
        <taxon>Kineosporia</taxon>
    </lineage>
</organism>
<dbReference type="Pfam" id="PF07690">
    <property type="entry name" value="MFS_1"/>
    <property type="match status" value="1"/>
</dbReference>
<evidence type="ECO:0000259" key="8">
    <source>
        <dbReference type="PROSITE" id="PS50850"/>
    </source>
</evidence>
<dbReference type="InterPro" id="IPR036259">
    <property type="entry name" value="MFS_trans_sf"/>
</dbReference>
<feature type="compositionally biased region" description="Low complexity" evidence="6">
    <location>
        <begin position="235"/>
        <end position="247"/>
    </location>
</feature>
<evidence type="ECO:0000256" key="4">
    <source>
        <dbReference type="ARBA" id="ARBA00022989"/>
    </source>
</evidence>
<dbReference type="EMBL" id="BAAAZO010000003">
    <property type="protein sequence ID" value="GAA3605471.1"/>
    <property type="molecule type" value="Genomic_DNA"/>
</dbReference>
<evidence type="ECO:0000313" key="9">
    <source>
        <dbReference type="EMBL" id="GAA3605471.1"/>
    </source>
</evidence>
<gene>
    <name evidence="9" type="ORF">GCM10022223_21530</name>
</gene>
<feature type="transmembrane region" description="Helical" evidence="7">
    <location>
        <begin position="389"/>
        <end position="410"/>
    </location>
</feature>
<sequence>MSPAEPGNHPDTLEGPAAQALASAEAAEAAATESASADDGRPAGYRDVFGVREFRAVFAADLFSLIGDQIAAVAVAVLLYQDSGSPLLAAAGYATAYVPWLLGGPLLAAWAERFAGRSVMVACDLGRALLIAIAALPGMPSLGVAGLVFLAAMFAPPFDAARSALLAQILTGNKYPVGMSLRQAVHQIAQLAGFALGGALVLALSAPGVLALNCLTFLASAALLRAGLVARPAPASETAETPGAEPEAPAEDEAPAPLAGEQPPPPARAPGVPHQRGRQTVPVMQRVARTSVSTQVPGPRSRTQDRSSTNGTRSRLRGRRAAQARRVQRRASSSVSSNSVWGDMIAGLKVVRGDAQIWFPLMLGIVGAAYAIVPEAIATAYAAELGHGSSVVGLIMAAAAAGSVVGGLAIGRFAAPRTASRLMYPLALVGTVPLLVIALRPGLTVSLAMFVLCGLGQAFQVVANTQFASSIPPAVRTRAFGIAIAGLYGGQSLAILLAGAAAQWLAPSTVIAASGLIGAAGLLLLPRLRPSVLRPRGRHSHQ</sequence>
<feature type="region of interest" description="Disordered" evidence="6">
    <location>
        <begin position="235"/>
        <end position="333"/>
    </location>
</feature>